<dbReference type="InterPro" id="IPR006162">
    <property type="entry name" value="Ppantetheine_attach_site"/>
</dbReference>
<evidence type="ECO:0000313" key="12">
    <source>
        <dbReference type="EMBL" id="TVY91166.1"/>
    </source>
</evidence>
<dbReference type="Pfam" id="PF00698">
    <property type="entry name" value="Acyl_transf_1"/>
    <property type="match status" value="1"/>
</dbReference>
<evidence type="ECO:0000256" key="4">
    <source>
        <dbReference type="ARBA" id="ARBA00022603"/>
    </source>
</evidence>
<dbReference type="Gene3D" id="3.40.47.10">
    <property type="match status" value="1"/>
</dbReference>
<dbReference type="Pfam" id="PF00109">
    <property type="entry name" value="ketoacyl-synt"/>
    <property type="match status" value="1"/>
</dbReference>
<dbReference type="PROSITE" id="PS00606">
    <property type="entry name" value="KS3_1"/>
    <property type="match status" value="1"/>
</dbReference>
<keyword evidence="5" id="KW-0808">Transferase</keyword>
<evidence type="ECO:0000259" key="11">
    <source>
        <dbReference type="PROSITE" id="PS52019"/>
    </source>
</evidence>
<organism evidence="12 13">
    <name type="scientific">Lachnellula willkommii</name>
    <dbReference type="NCBI Taxonomy" id="215461"/>
    <lineage>
        <taxon>Eukaryota</taxon>
        <taxon>Fungi</taxon>
        <taxon>Dikarya</taxon>
        <taxon>Ascomycota</taxon>
        <taxon>Pezizomycotina</taxon>
        <taxon>Leotiomycetes</taxon>
        <taxon>Helotiales</taxon>
        <taxon>Lachnaceae</taxon>
        <taxon>Lachnellula</taxon>
    </lineage>
</organism>
<comment type="caution">
    <text evidence="12">The sequence shown here is derived from an EMBL/GenBank/DDBJ whole genome shotgun (WGS) entry which is preliminary data.</text>
</comment>
<feature type="domain" description="Carrier" evidence="9">
    <location>
        <begin position="1652"/>
        <end position="1728"/>
    </location>
</feature>
<evidence type="ECO:0000256" key="8">
    <source>
        <dbReference type="SAM" id="MobiDB-lite"/>
    </source>
</evidence>
<keyword evidence="3" id="KW-0597">Phosphoprotein</keyword>
<dbReference type="GO" id="GO:0031177">
    <property type="term" value="F:phosphopantetheine binding"/>
    <property type="evidence" value="ECO:0007669"/>
    <property type="project" value="InterPro"/>
</dbReference>
<dbReference type="GO" id="GO:0006633">
    <property type="term" value="P:fatty acid biosynthetic process"/>
    <property type="evidence" value="ECO:0007669"/>
    <property type="project" value="InterPro"/>
</dbReference>
<dbReference type="SUPFAM" id="SSF53901">
    <property type="entry name" value="Thiolase-like"/>
    <property type="match status" value="1"/>
</dbReference>
<comment type="pathway">
    <text evidence="1">Secondary metabolite biosynthesis.</text>
</comment>
<dbReference type="EMBL" id="QGML01000629">
    <property type="protein sequence ID" value="TVY91166.1"/>
    <property type="molecule type" value="Genomic_DNA"/>
</dbReference>
<dbReference type="InterPro" id="IPR041068">
    <property type="entry name" value="HTH_51"/>
</dbReference>
<dbReference type="InterPro" id="IPR014031">
    <property type="entry name" value="Ketoacyl_synth_C"/>
</dbReference>
<proteinExistence type="predicted"/>
<evidence type="ECO:0000313" key="13">
    <source>
        <dbReference type="Proteomes" id="UP000315522"/>
    </source>
</evidence>
<dbReference type="InterPro" id="IPR014043">
    <property type="entry name" value="Acyl_transferase_dom"/>
</dbReference>
<dbReference type="PROSITE" id="PS52019">
    <property type="entry name" value="PKS_MFAS_DH"/>
    <property type="match status" value="1"/>
</dbReference>
<dbReference type="InterPro" id="IPR042104">
    <property type="entry name" value="PKS_dehydratase_sf"/>
</dbReference>
<dbReference type="CDD" id="cd00833">
    <property type="entry name" value="PKS"/>
    <property type="match status" value="1"/>
</dbReference>
<evidence type="ECO:0000256" key="2">
    <source>
        <dbReference type="ARBA" id="ARBA00022450"/>
    </source>
</evidence>
<dbReference type="SUPFAM" id="SSF47336">
    <property type="entry name" value="ACP-like"/>
    <property type="match status" value="2"/>
</dbReference>
<dbReference type="SMART" id="SM00825">
    <property type="entry name" value="PKS_KS"/>
    <property type="match status" value="1"/>
</dbReference>
<dbReference type="InterPro" id="IPR016039">
    <property type="entry name" value="Thiolase-like"/>
</dbReference>
<dbReference type="PROSITE" id="PS00012">
    <property type="entry name" value="PHOSPHOPANTETHEINE"/>
    <property type="match status" value="1"/>
</dbReference>
<feature type="active site" description="Proton acceptor; for dehydratase activity" evidence="7">
    <location>
        <position position="1320"/>
    </location>
</feature>
<dbReference type="InterPro" id="IPR016035">
    <property type="entry name" value="Acyl_Trfase/lysoPLipase"/>
</dbReference>
<dbReference type="Pfam" id="PF00550">
    <property type="entry name" value="PP-binding"/>
    <property type="match status" value="2"/>
</dbReference>
<dbReference type="InterPro" id="IPR001227">
    <property type="entry name" value="Ac_transferase_dom_sf"/>
</dbReference>
<evidence type="ECO:0000256" key="7">
    <source>
        <dbReference type="PROSITE-ProRule" id="PRU01363"/>
    </source>
</evidence>
<dbReference type="InterPro" id="IPR050091">
    <property type="entry name" value="PKS_NRPS_Biosynth_Enz"/>
</dbReference>
<dbReference type="PANTHER" id="PTHR43775:SF21">
    <property type="entry name" value="NON-REDUCING POLYKETIDE SYNTHASE AUSA-RELATED"/>
    <property type="match status" value="1"/>
</dbReference>
<dbReference type="SMART" id="SM00823">
    <property type="entry name" value="PKS_PP"/>
    <property type="match status" value="1"/>
</dbReference>
<evidence type="ECO:0000256" key="6">
    <source>
        <dbReference type="ARBA" id="ARBA00023268"/>
    </source>
</evidence>
<dbReference type="PANTHER" id="PTHR43775">
    <property type="entry name" value="FATTY ACID SYNTHASE"/>
    <property type="match status" value="1"/>
</dbReference>
<dbReference type="PROSITE" id="PS52004">
    <property type="entry name" value="KS3_2"/>
    <property type="match status" value="1"/>
</dbReference>
<feature type="domain" description="Ketosynthase family 3 (KS3)" evidence="10">
    <location>
        <begin position="386"/>
        <end position="810"/>
    </location>
</feature>
<evidence type="ECO:0000256" key="5">
    <source>
        <dbReference type="ARBA" id="ARBA00022679"/>
    </source>
</evidence>
<dbReference type="SUPFAM" id="SSF55048">
    <property type="entry name" value="Probable ACP-binding domain of malonyl-CoA ACP transacylase"/>
    <property type="match status" value="1"/>
</dbReference>
<dbReference type="Pfam" id="PF14765">
    <property type="entry name" value="PS-DH"/>
    <property type="match status" value="1"/>
</dbReference>
<keyword evidence="4" id="KW-0489">Methyltransferase</keyword>
<evidence type="ECO:0000259" key="10">
    <source>
        <dbReference type="PROSITE" id="PS52004"/>
    </source>
</evidence>
<evidence type="ECO:0000256" key="3">
    <source>
        <dbReference type="ARBA" id="ARBA00022553"/>
    </source>
</evidence>
<dbReference type="InterPro" id="IPR049900">
    <property type="entry name" value="PKS_mFAS_DH"/>
</dbReference>
<keyword evidence="13" id="KW-1185">Reference proteome</keyword>
<protein>
    <submittedName>
        <fullName evidence="12">3-methylorcinaldehyde synthase</fullName>
    </submittedName>
</protein>
<dbReference type="Gene3D" id="3.30.70.3290">
    <property type="match status" value="1"/>
</dbReference>
<keyword evidence="2" id="KW-0596">Phosphopantetheine</keyword>
<dbReference type="GO" id="GO:0044550">
    <property type="term" value="P:secondary metabolite biosynthetic process"/>
    <property type="evidence" value="ECO:0007669"/>
    <property type="project" value="UniProtKB-ARBA"/>
</dbReference>
<dbReference type="Pfam" id="PF08242">
    <property type="entry name" value="Methyltransf_12"/>
    <property type="match status" value="1"/>
</dbReference>
<dbReference type="InterPro" id="IPR020841">
    <property type="entry name" value="PKS_Beta-ketoAc_synthase_dom"/>
</dbReference>
<dbReference type="InterPro" id="IPR014030">
    <property type="entry name" value="Ketoacyl_synth_N"/>
</dbReference>
<reference evidence="12 13" key="1">
    <citation type="submission" date="2018-05" db="EMBL/GenBank/DDBJ databases">
        <title>Genome sequencing and assembly of the regulated plant pathogen Lachnellula willkommii and related sister species for the development of diagnostic species identification markers.</title>
        <authorList>
            <person name="Giroux E."/>
            <person name="Bilodeau G."/>
        </authorList>
    </citation>
    <scope>NUCLEOTIDE SEQUENCE [LARGE SCALE GENOMIC DNA]</scope>
    <source>
        <strain evidence="12 13">CBS 172.35</strain>
    </source>
</reference>
<dbReference type="InterPro" id="IPR032088">
    <property type="entry name" value="SAT"/>
</dbReference>
<dbReference type="SUPFAM" id="SSF53335">
    <property type="entry name" value="S-adenosyl-L-methionine-dependent methyltransferases"/>
    <property type="match status" value="1"/>
</dbReference>
<dbReference type="InterPro" id="IPR049551">
    <property type="entry name" value="PKS_DH_C"/>
</dbReference>
<dbReference type="Pfam" id="PF02801">
    <property type="entry name" value="Ketoacyl-synt_C"/>
    <property type="match status" value="1"/>
</dbReference>
<feature type="region of interest" description="Disordered" evidence="8">
    <location>
        <begin position="1832"/>
        <end position="1875"/>
    </location>
</feature>
<feature type="compositionally biased region" description="Low complexity" evidence="8">
    <location>
        <begin position="1833"/>
        <end position="1844"/>
    </location>
</feature>
<dbReference type="Gene3D" id="3.40.50.150">
    <property type="entry name" value="Vaccinia Virus protein VP39"/>
    <property type="match status" value="1"/>
</dbReference>
<dbReference type="InterPro" id="IPR036736">
    <property type="entry name" value="ACP-like_sf"/>
</dbReference>
<dbReference type="Pfam" id="PF16073">
    <property type="entry name" value="SAT"/>
    <property type="match status" value="1"/>
</dbReference>
<dbReference type="GO" id="GO:0004312">
    <property type="term" value="F:fatty acid synthase activity"/>
    <property type="evidence" value="ECO:0007669"/>
    <property type="project" value="TreeGrafter"/>
</dbReference>
<dbReference type="InterPro" id="IPR016036">
    <property type="entry name" value="Malonyl_transacylase_ACP-bd"/>
</dbReference>
<dbReference type="InterPro" id="IPR013217">
    <property type="entry name" value="Methyltransf_12"/>
</dbReference>
<dbReference type="InterPro" id="IPR020806">
    <property type="entry name" value="PKS_PP-bd"/>
</dbReference>
<dbReference type="InterPro" id="IPR018201">
    <property type="entry name" value="Ketoacyl_synth_AS"/>
</dbReference>
<dbReference type="Pfam" id="PF18558">
    <property type="entry name" value="HTH_51"/>
    <property type="match status" value="1"/>
</dbReference>
<dbReference type="InterPro" id="IPR009081">
    <property type="entry name" value="PP-bd_ACP"/>
</dbReference>
<dbReference type="GO" id="GO:0008168">
    <property type="term" value="F:methyltransferase activity"/>
    <property type="evidence" value="ECO:0007669"/>
    <property type="project" value="UniProtKB-KW"/>
</dbReference>
<evidence type="ECO:0000259" key="9">
    <source>
        <dbReference type="PROSITE" id="PS50075"/>
    </source>
</evidence>
<feature type="region of interest" description="N-terminal hotdog fold" evidence="7">
    <location>
        <begin position="1284"/>
        <end position="1416"/>
    </location>
</feature>
<name>A0A559ME07_9HELO</name>
<dbReference type="InterPro" id="IPR029063">
    <property type="entry name" value="SAM-dependent_MTases_sf"/>
</dbReference>
<sequence>MASSLSGRLPSLAVFGPQSKIPTEAYLSELRTYIRGNAVFEPLVQAIRDLPLVWQTHLSLYQAFAPLEDVPRYLRTISDWVSGDGPMGDNKGETPSGVSALPMLLVIHLAQYFMYLEQKNVTHSELMQSFQNGAGIQGYCGGMFAAVSVACAKDEKEIIFNACRAIRLAVGVGATADTGDDNPSKLPCIMVLRLKYENQGDEILKAFPGTHISAITDPKTLSLVGPPQVLLEVEKFAIERKVAIHLIPLRGKMHSPDNAELAKDFTNFCNTHEQLKIPDASRLLVPLRSNITTNVMNEGSLSLEIARVILVDKCDWYQLLIETAKDLSRTGQTEHSFASFGIGDCVSLQPYRQASLKLKKLDMFALFDNVSHPTINPQPPSVEFPESTIAVVGMACRFPGANTVEELWEVIKSGRSMVQEVPKERINFQDNFRFRSDQRWASKQKFYGGFISDHDYFDNAFFNIGSREAMYMDPQQCLLLETAYQAMESSGYLTSSQSRDSGDRVGVFIGASFDDYLEHTSASTPSAYTATGTLRAFLSGKISHYFGWTGPSEVIDTACSSSLVAISHGVRALQRNECKIALVGGVNFMSAATHFLDLGRASFLSPTGQCKPFDAAADGYCRGEGVGLIVLKPLAEAIANNDQIFGVIPGISTNQGSDPKSITVPYSTSQVQLFNSVFQEATIDPSLITYVEAHGTGTQAGDPIEMSSIRQVLSTPTREHPINVGSIKANIGHAETSAGVAGVIKALLILNKGILPPLANFKCLNPKIPALEVDKIVISKTSQPWNVAFRGIMVNGYGASGSNAALLLCQSPRKFEKLTPEVEGAPSFPIILTAASKASLQMYAMSLKNHLQTPEGSYKNIGDVALTLSKHRKHHRFAFTTTASDMRSLTQSLDNLDNISELQKTPKKVVLAFSGQSARYVGLDKRFYDSCPTLQDHLSLCNQYLIDTGSPSIFPGIFESEPLSDVVELQCGMFALQYSCARSWIDSGLKVDAVIGHSFGELTAMAVSGVLSLEGAINIIRARAKLIQVKWGPEAGAMLVIHDTQEVVHEVLAHLAIGPEKVEIACYNGPTSHVLVGTSASIAEVENILHTEPKFSSLRSSKVDTTHGFHSWLTDGLLSDLDAIAKQQTFSTPNIPIETCTIEKSAPVSFERISQHMREPVFFHHAVTRLEEKLGTCVWLEAGTNSPIIPMIRKAVKSQQHHVFLPIKFSEGQDTSATISDVTTKLWLEGIAVSYINFGNHGFKQVWLPPYAFERTSNWLPYVDPVKEALHAQQLQQHLPEPQHPAETVPLRLVNPCLGTPKQFSIGTHTERFQSIVNGHNVIGNPLCPAALYLEAAIMAVQSSMGNLEKHSLSFWDFRIEAPLGIDHRRNALITLEGNGESQDWSFVLTSSVSGQPNSKPTIHAKAGFKFAPAQSVQELRQFQYYQRFANARLVAFQLSADTETIKMSRAYKLFARVVNYSSIFKGMSSLTIAGNEVLAELELPAASETDESSAVRSCDTIALDNFVQVIGLLMNTSDICTEDEAFLAVGADNITMSPICDLESVRKYRVFASFTSDGGAKATGDIFVLTTDSILVAVITGMHFSKIPLNTLQKILAPASEKKSQMAKVLRVTPAIQVTKLTATTTENTHVPSSPLSINNEKSSKSVQYSAAFEVHIKKVISEFAGIGEEHISSGAIIGDLGVDSLAAIELVAELQSQFGIELSSTDITTTTISALAVLSIACSPGSASTKTSVGPSSVAAFSPGKILTPSTDGSKSPSKILVGETHIYQLISEYATVEASSIVQTASLEELGVDSLSLIELKSAVEEACGVEVAFDPSITVGELLSLLGHNSNPPSSIPTTSQQDDTHTPAALKDQTSHLGSKPMTDNSTAYSHDPLDALENCKTGFNTSAELHGLAGYYENVLPKQNELVIAYIVEAFQELGTDLTRLRQGDNVPEVTCSSKHAKLMARLWDILEEASIVQRVGPRFIRSVGLIPTQSSIVLLELLISLLISSRPQFAIDLKLLSITGPHLAECLLGTADAVKLIFGNPSSKEILSRFYSDSPMFSTSADLLPKLVDQVVPSSSQTPFQILEVGGGTGSATACLVEVLQSQNRSVQYTFTDISPTFVTAAKKRFAEYTWMNFQVLDLEKDIPASLHGKFDMVIGKDVVHATSDVTRSCSRIRSLLADSGFVVLLELTRNINWFDLVFGLLSGWWSATDGRTHAIQSAEQWSRYLRDAGFSSFGGSAVEAIESNIHQILIGSTRPAKVNKHSIPTNYNLETVPYKIVDDLKIEADIYYPTQNLAKAMPIGM</sequence>
<feature type="domain" description="PKS/mFAS DH" evidence="11">
    <location>
        <begin position="1284"/>
        <end position="1594"/>
    </location>
</feature>
<dbReference type="Proteomes" id="UP000315522">
    <property type="component" value="Unassembled WGS sequence"/>
</dbReference>
<dbReference type="Gene3D" id="1.10.1200.10">
    <property type="entry name" value="ACP-like"/>
    <property type="match status" value="2"/>
</dbReference>
<dbReference type="CDD" id="cd02440">
    <property type="entry name" value="AdoMet_MTases"/>
    <property type="match status" value="1"/>
</dbReference>
<evidence type="ECO:0000256" key="1">
    <source>
        <dbReference type="ARBA" id="ARBA00005179"/>
    </source>
</evidence>
<feature type="region of interest" description="C-terminal hotdog fold" evidence="7">
    <location>
        <begin position="1442"/>
        <end position="1594"/>
    </location>
</feature>
<dbReference type="Gene3D" id="3.40.366.10">
    <property type="entry name" value="Malonyl-Coenzyme A Acyl Carrier Protein, domain 2"/>
    <property type="match status" value="2"/>
</dbReference>
<dbReference type="Gene3D" id="3.10.129.110">
    <property type="entry name" value="Polyketide synthase dehydratase"/>
    <property type="match status" value="1"/>
</dbReference>
<gene>
    <name evidence="12" type="primary">tropA</name>
    <name evidence="12" type="ORF">LAWI1_G007774</name>
</gene>
<dbReference type="GO" id="GO:0032259">
    <property type="term" value="P:methylation"/>
    <property type="evidence" value="ECO:0007669"/>
    <property type="project" value="UniProtKB-KW"/>
</dbReference>
<dbReference type="PROSITE" id="PS50075">
    <property type="entry name" value="CARRIER"/>
    <property type="match status" value="1"/>
</dbReference>
<accession>A0A559ME07</accession>
<dbReference type="SMART" id="SM00827">
    <property type="entry name" value="PKS_AT"/>
    <property type="match status" value="1"/>
</dbReference>
<dbReference type="GO" id="GO:0004315">
    <property type="term" value="F:3-oxoacyl-[acyl-carrier-protein] synthase activity"/>
    <property type="evidence" value="ECO:0007669"/>
    <property type="project" value="InterPro"/>
</dbReference>
<keyword evidence="6" id="KW-0511">Multifunctional enzyme</keyword>
<feature type="active site" description="Proton donor; for dehydratase activity" evidence="7">
    <location>
        <position position="1505"/>
    </location>
</feature>
<dbReference type="SUPFAM" id="SSF52151">
    <property type="entry name" value="FabD/lysophospholipase-like"/>
    <property type="match status" value="1"/>
</dbReference>